<keyword evidence="1" id="KW-0442">Lipid degradation</keyword>
<keyword evidence="2" id="KW-1133">Transmembrane helix</keyword>
<dbReference type="EC" id="3.1.3.27" evidence="1"/>
<dbReference type="EMBL" id="SNYM01000009">
    <property type="protein sequence ID" value="TDQ47686.1"/>
    <property type="molecule type" value="Genomic_DNA"/>
</dbReference>
<dbReference type="RefSeq" id="WP_133590896.1">
    <property type="nucleotide sequence ID" value="NZ_CP037953.1"/>
</dbReference>
<keyword evidence="1" id="KW-1003">Cell membrane</keyword>
<dbReference type="GO" id="GO:0005886">
    <property type="term" value="C:plasma membrane"/>
    <property type="evidence" value="ECO:0007669"/>
    <property type="project" value="UniProtKB-SubCell"/>
</dbReference>
<reference evidence="4 5" key="1">
    <citation type="submission" date="2019-03" db="EMBL/GenBank/DDBJ databases">
        <title>Genomic Encyclopedia of Type Strains, Phase IV (KMG-IV): sequencing the most valuable type-strain genomes for metagenomic binning, comparative biology and taxonomic classification.</title>
        <authorList>
            <person name="Goeker M."/>
        </authorList>
    </citation>
    <scope>NUCLEOTIDE SEQUENCE [LARGE SCALE GENOMIC DNA]</scope>
    <source>
        <strain evidence="4 5">DSM 103792</strain>
    </source>
</reference>
<dbReference type="AlphaFoldDB" id="A0A4R6UN94"/>
<comment type="pathway">
    <text evidence="1">Phospholipid metabolism; phosphatidylglycerol biosynthesis; phosphatidylglycerol from CDP-diacylglycerol: step 2/2.</text>
</comment>
<sequence length="156" mass="17231">MSVIKPFRFWHWFALGFGSGLAPKAPGTFGTIAVLPIVALASYTLPPVIYATLGVVLFALGIYASDITSRDFRAADPGYIVIDEWAGLWFSLIALPFSWPLLLLAFVLFRAFDILKPWPVSWADKKLTGGLGVMADDVIAGGLTCVCLHGLWWWWR</sequence>
<dbReference type="GO" id="GO:0008962">
    <property type="term" value="F:phosphatidylglycerophosphatase activity"/>
    <property type="evidence" value="ECO:0007669"/>
    <property type="project" value="UniProtKB-EC"/>
</dbReference>
<dbReference type="UniPathway" id="UPA00084">
    <property type="reaction ID" value="UER00504"/>
</dbReference>
<accession>A0A4R6UN94</accession>
<keyword evidence="1" id="KW-0479">Metal-binding</keyword>
<evidence type="ECO:0000256" key="2">
    <source>
        <dbReference type="SAM" id="Phobius"/>
    </source>
</evidence>
<dbReference type="SUPFAM" id="SSF101307">
    <property type="entry name" value="YutG-like"/>
    <property type="match status" value="1"/>
</dbReference>
<keyword evidence="1" id="KW-0443">Lipid metabolism</keyword>
<dbReference type="InterPro" id="IPR036681">
    <property type="entry name" value="PgpA-like_sf"/>
</dbReference>
<dbReference type="Proteomes" id="UP000295375">
    <property type="component" value="Unassembled WGS sequence"/>
</dbReference>
<keyword evidence="1" id="KW-0378">Hydrolase</keyword>
<keyword evidence="1" id="KW-1208">Phospholipid metabolism</keyword>
<feature type="transmembrane region" description="Helical" evidence="2">
    <location>
        <begin position="129"/>
        <end position="155"/>
    </location>
</feature>
<keyword evidence="1" id="KW-0595">Phospholipid degradation</keyword>
<feature type="transmembrane region" description="Helical" evidence="2">
    <location>
        <begin position="12"/>
        <end position="41"/>
    </location>
</feature>
<name>A0A4R6UN94_9GAMM</name>
<feature type="transmembrane region" description="Helical" evidence="2">
    <location>
        <begin position="47"/>
        <end position="65"/>
    </location>
</feature>
<comment type="cofactor">
    <cofactor evidence="1">
        <name>Mg(2+)</name>
        <dbReference type="ChEBI" id="CHEBI:18420"/>
    </cofactor>
</comment>
<dbReference type="Pfam" id="PF04608">
    <property type="entry name" value="PgpA"/>
    <property type="match status" value="1"/>
</dbReference>
<dbReference type="PANTHER" id="PTHR36305">
    <property type="entry name" value="PHOSPHATIDYLGLYCEROPHOSPHATASE A"/>
    <property type="match status" value="1"/>
</dbReference>
<gene>
    <name evidence="4" type="ORF">EV696_10990</name>
</gene>
<evidence type="ECO:0000259" key="3">
    <source>
        <dbReference type="Pfam" id="PF04608"/>
    </source>
</evidence>
<keyword evidence="1" id="KW-0997">Cell inner membrane</keyword>
<organism evidence="4 5">
    <name type="scientific">Permianibacter aggregans</name>
    <dbReference type="NCBI Taxonomy" id="1510150"/>
    <lineage>
        <taxon>Bacteria</taxon>
        <taxon>Pseudomonadati</taxon>
        <taxon>Pseudomonadota</taxon>
        <taxon>Gammaproteobacteria</taxon>
        <taxon>Pseudomonadales</taxon>
        <taxon>Pseudomonadaceae</taxon>
        <taxon>Permianibacter</taxon>
    </lineage>
</organism>
<keyword evidence="1" id="KW-0460">Magnesium</keyword>
<protein>
    <recommendedName>
        <fullName evidence="1">Phosphatidylglycerophosphatase A</fullName>
        <ecNumber evidence="1">3.1.3.27</ecNumber>
    </recommendedName>
    <alternativeName>
        <fullName evidence="1">Phosphatidylglycerolphosphate phosphatase A</fullName>
    </alternativeName>
</protein>
<dbReference type="GO" id="GO:0009395">
    <property type="term" value="P:phospholipid catabolic process"/>
    <property type="evidence" value="ECO:0007669"/>
    <property type="project" value="UniProtKB-KW"/>
</dbReference>
<keyword evidence="1 2" id="KW-0472">Membrane</keyword>
<dbReference type="InterPro" id="IPR026037">
    <property type="entry name" value="PgpA"/>
</dbReference>
<dbReference type="PANTHER" id="PTHR36305:SF1">
    <property type="entry name" value="PHOSPHATIDYLGLYCEROPHOSPHATASE A"/>
    <property type="match status" value="1"/>
</dbReference>
<evidence type="ECO:0000313" key="5">
    <source>
        <dbReference type="Proteomes" id="UP000295375"/>
    </source>
</evidence>
<evidence type="ECO:0000256" key="1">
    <source>
        <dbReference type="PIRNR" id="PIRNR006162"/>
    </source>
</evidence>
<feature type="transmembrane region" description="Helical" evidence="2">
    <location>
        <begin position="86"/>
        <end position="109"/>
    </location>
</feature>
<comment type="caution">
    <text evidence="4">The sequence shown here is derived from an EMBL/GenBank/DDBJ whole genome shotgun (WGS) entry which is preliminary data.</text>
</comment>
<comment type="function">
    <text evidence="1">Lipid phosphatase which dephosphorylates phosphatidylglycerophosphate (PGP) to phosphatidylglycerol (PG).</text>
</comment>
<dbReference type="InterPro" id="IPR007686">
    <property type="entry name" value="YutG/PgpA"/>
</dbReference>
<feature type="domain" description="YutG/PgpA" evidence="3">
    <location>
        <begin position="12"/>
        <end position="151"/>
    </location>
</feature>
<proteinExistence type="predicted"/>
<dbReference type="CDD" id="cd06971">
    <property type="entry name" value="PgpA"/>
    <property type="match status" value="1"/>
</dbReference>
<comment type="subcellular location">
    <subcellularLocation>
        <location evidence="1">Cell inner membrane</location>
        <topology evidence="1">Multi-pass membrane protein</topology>
    </subcellularLocation>
</comment>
<keyword evidence="5" id="KW-1185">Reference proteome</keyword>
<dbReference type="GO" id="GO:0046872">
    <property type="term" value="F:metal ion binding"/>
    <property type="evidence" value="ECO:0007669"/>
    <property type="project" value="UniProtKB-KW"/>
</dbReference>
<dbReference type="PIRSF" id="PIRSF006162">
    <property type="entry name" value="PgpA"/>
    <property type="match status" value="1"/>
</dbReference>
<keyword evidence="1 2" id="KW-0812">Transmembrane</keyword>
<comment type="catalytic activity">
    <reaction evidence="1">
        <text>a 1,2-diacyl-sn-glycero-3-phospho-(1'-sn-glycero-3'-phosphate) + H2O = a 1,2-diacyl-sn-glycero-3-phospho-(1'-sn-glycerol) + phosphate</text>
        <dbReference type="Rhea" id="RHEA:33751"/>
        <dbReference type="ChEBI" id="CHEBI:15377"/>
        <dbReference type="ChEBI" id="CHEBI:43474"/>
        <dbReference type="ChEBI" id="CHEBI:60110"/>
        <dbReference type="ChEBI" id="CHEBI:64716"/>
        <dbReference type="EC" id="3.1.3.27"/>
    </reaction>
</comment>
<evidence type="ECO:0000313" key="4">
    <source>
        <dbReference type="EMBL" id="TDQ47686.1"/>
    </source>
</evidence>
<dbReference type="GO" id="GO:0006655">
    <property type="term" value="P:phosphatidylglycerol biosynthetic process"/>
    <property type="evidence" value="ECO:0007669"/>
    <property type="project" value="UniProtKB-UniPathway"/>
</dbReference>
<dbReference type="OrthoDB" id="9804091at2"/>